<keyword evidence="4" id="KW-0699">rRNA-binding</keyword>
<name>A0A1N7PVP7_9BACT</name>
<dbReference type="GO" id="GO:0006412">
    <property type="term" value="P:translation"/>
    <property type="evidence" value="ECO:0007669"/>
    <property type="project" value="UniProtKB-UniRule"/>
</dbReference>
<feature type="compositionally biased region" description="Gly residues" evidence="6">
    <location>
        <begin position="37"/>
        <end position="51"/>
    </location>
</feature>
<dbReference type="InterPro" id="IPR036227">
    <property type="entry name" value="Ribosomal_uL15/eL18_sf"/>
</dbReference>
<organism evidence="8 9">
    <name type="scientific">Filimonas lacunae</name>
    <dbReference type="NCBI Taxonomy" id="477680"/>
    <lineage>
        <taxon>Bacteria</taxon>
        <taxon>Pseudomonadati</taxon>
        <taxon>Bacteroidota</taxon>
        <taxon>Chitinophagia</taxon>
        <taxon>Chitinophagales</taxon>
        <taxon>Chitinophagaceae</taxon>
        <taxon>Filimonas</taxon>
    </lineage>
</organism>
<dbReference type="InterPro" id="IPR021131">
    <property type="entry name" value="Ribosomal_uL15/eL18"/>
</dbReference>
<evidence type="ECO:0000259" key="7">
    <source>
        <dbReference type="Pfam" id="PF00828"/>
    </source>
</evidence>
<dbReference type="GO" id="GO:0003735">
    <property type="term" value="F:structural constituent of ribosome"/>
    <property type="evidence" value="ECO:0007669"/>
    <property type="project" value="InterPro"/>
</dbReference>
<dbReference type="SUPFAM" id="SSF52080">
    <property type="entry name" value="Ribosomal proteins L15p and L18e"/>
    <property type="match status" value="1"/>
</dbReference>
<dbReference type="HAMAP" id="MF_01341">
    <property type="entry name" value="Ribosomal_uL15"/>
    <property type="match status" value="1"/>
</dbReference>
<dbReference type="GO" id="GO:0022625">
    <property type="term" value="C:cytosolic large ribosomal subunit"/>
    <property type="evidence" value="ECO:0007669"/>
    <property type="project" value="TreeGrafter"/>
</dbReference>
<protein>
    <recommendedName>
        <fullName evidence="4">Large ribosomal subunit protein uL15</fullName>
    </recommendedName>
</protein>
<evidence type="ECO:0000256" key="6">
    <source>
        <dbReference type="SAM" id="MobiDB-lite"/>
    </source>
</evidence>
<dbReference type="InterPro" id="IPR030878">
    <property type="entry name" value="Ribosomal_uL15"/>
</dbReference>
<gene>
    <name evidence="4" type="primary">rplO</name>
    <name evidence="8" type="ORF">SAMN05421788_10493</name>
</gene>
<evidence type="ECO:0000313" key="9">
    <source>
        <dbReference type="Proteomes" id="UP000186917"/>
    </source>
</evidence>
<evidence type="ECO:0000313" key="8">
    <source>
        <dbReference type="EMBL" id="SIT14632.1"/>
    </source>
</evidence>
<evidence type="ECO:0000256" key="1">
    <source>
        <dbReference type="ARBA" id="ARBA00007320"/>
    </source>
</evidence>
<keyword evidence="2 4" id="KW-0689">Ribosomal protein</keyword>
<accession>A0A1N7PVP7</accession>
<feature type="region of interest" description="Disordered" evidence="6">
    <location>
        <begin position="17"/>
        <end position="75"/>
    </location>
</feature>
<dbReference type="PANTHER" id="PTHR12934:SF11">
    <property type="entry name" value="LARGE RIBOSOMAL SUBUNIT PROTEIN UL15M"/>
    <property type="match status" value="1"/>
</dbReference>
<dbReference type="NCBIfam" id="TIGR01071">
    <property type="entry name" value="rplO_bact"/>
    <property type="match status" value="1"/>
</dbReference>
<dbReference type="STRING" id="477680.SAMN05421788_10493"/>
<dbReference type="InterPro" id="IPR005749">
    <property type="entry name" value="Ribosomal_uL15_bac-type"/>
</dbReference>
<dbReference type="EMBL" id="FTOR01000004">
    <property type="protein sequence ID" value="SIT14632.1"/>
    <property type="molecule type" value="Genomic_DNA"/>
</dbReference>
<dbReference type="PROSITE" id="PS00475">
    <property type="entry name" value="RIBOSOMAL_L15"/>
    <property type="match status" value="1"/>
</dbReference>
<dbReference type="Gene3D" id="3.100.10.10">
    <property type="match status" value="1"/>
</dbReference>
<dbReference type="GO" id="GO:0019843">
    <property type="term" value="F:rRNA binding"/>
    <property type="evidence" value="ECO:0007669"/>
    <property type="project" value="UniProtKB-UniRule"/>
</dbReference>
<dbReference type="AlphaFoldDB" id="A0A1N7PVP7"/>
<feature type="domain" description="Large ribosomal subunit protein uL15/eL18" evidence="7">
    <location>
        <begin position="91"/>
        <end position="160"/>
    </location>
</feature>
<keyword evidence="3 4" id="KW-0687">Ribonucleoprotein</keyword>
<dbReference type="InterPro" id="IPR001196">
    <property type="entry name" value="Ribosomal_uL15_CS"/>
</dbReference>
<evidence type="ECO:0000256" key="3">
    <source>
        <dbReference type="ARBA" id="ARBA00023274"/>
    </source>
</evidence>
<dbReference type="Pfam" id="PF00828">
    <property type="entry name" value="Ribosomal_L27A"/>
    <property type="match status" value="1"/>
</dbReference>
<comment type="function">
    <text evidence="4">Binds to the 23S rRNA.</text>
</comment>
<proteinExistence type="inferred from homology"/>
<evidence type="ECO:0000256" key="4">
    <source>
        <dbReference type="HAMAP-Rule" id="MF_01341"/>
    </source>
</evidence>
<keyword evidence="4" id="KW-0694">RNA-binding</keyword>
<reference evidence="9" key="1">
    <citation type="submission" date="2017-01" db="EMBL/GenBank/DDBJ databases">
        <authorList>
            <person name="Varghese N."/>
            <person name="Submissions S."/>
        </authorList>
    </citation>
    <scope>NUCLEOTIDE SEQUENCE [LARGE SCALE GENOMIC DNA]</scope>
    <source>
        <strain evidence="9">DSM 21054</strain>
    </source>
</reference>
<evidence type="ECO:0000256" key="2">
    <source>
        <dbReference type="ARBA" id="ARBA00022980"/>
    </source>
</evidence>
<evidence type="ECO:0000256" key="5">
    <source>
        <dbReference type="RuleBase" id="RU003888"/>
    </source>
</evidence>
<dbReference type="PANTHER" id="PTHR12934">
    <property type="entry name" value="50S RIBOSOMAL PROTEIN L15"/>
    <property type="match status" value="1"/>
</dbReference>
<comment type="subunit">
    <text evidence="4">Part of the 50S ribosomal subunit.</text>
</comment>
<dbReference type="Proteomes" id="UP000186917">
    <property type="component" value="Unassembled WGS sequence"/>
</dbReference>
<keyword evidence="9" id="KW-1185">Reference proteome</keyword>
<sequence length="163" mass="17624">MQGGDSPLSLKINNMKLHNLKPAEGAVHKDKRLGRGEASGKGGTSTKGNKGGQSRAGYQRKNGHEGGQMPIQRRIPKRGFKNNNRIEYTVFNLGQVSQISEKYGITEFSLENLYINGLVSRTDRVKILGNGELTAKITFKVDAVSEKAKAAIEAAGGTVEVLK</sequence>
<comment type="similarity">
    <text evidence="1 4 5">Belongs to the universal ribosomal protein uL15 family.</text>
</comment>